<reference evidence="2 4" key="2">
    <citation type="submission" date="2020-04" db="EMBL/GenBank/DDBJ databases">
        <title>Draft genome of Methanobacterium subterraneum isolated from animal feces.</title>
        <authorList>
            <person name="Ouboter H.T."/>
            <person name="Berger S."/>
            <person name="Gungor E."/>
            <person name="Jetten M.S.M."/>
            <person name="Welte C.U."/>
        </authorList>
    </citation>
    <scope>NUCLEOTIDE SEQUENCE [LARGE SCALE GENOMIC DNA]</scope>
    <source>
        <strain evidence="2">HO_2020</strain>
    </source>
</reference>
<dbReference type="EMBL" id="CP017766">
    <property type="protein sequence ID" value="AUB55295.1"/>
    <property type="molecule type" value="Genomic_DNA"/>
</dbReference>
<evidence type="ECO:0000313" key="1">
    <source>
        <dbReference type="EMBL" id="AUB55295.1"/>
    </source>
</evidence>
<organism evidence="1 3">
    <name type="scientific">Methanobacterium subterraneum</name>
    <dbReference type="NCBI Taxonomy" id="59277"/>
    <lineage>
        <taxon>Archaea</taxon>
        <taxon>Methanobacteriati</taxon>
        <taxon>Methanobacteriota</taxon>
        <taxon>Methanomada group</taxon>
        <taxon>Methanobacteria</taxon>
        <taxon>Methanobacteriales</taxon>
        <taxon>Methanobacteriaceae</taxon>
        <taxon>Methanobacterium</taxon>
    </lineage>
</organism>
<dbReference type="RefSeq" id="WP_100905276.1">
    <property type="nucleotide sequence ID" value="NZ_CP017766.1"/>
</dbReference>
<sequence>MSEDTKAKNYFKIKNNTGEFFCAGSSGSVLGHGGHWIIVDDPTKNIEEAHSERHQEKLIDLFDTTISTRKEKDPYTGQKAVTVVIHQALIK</sequence>
<name>A0A2H4VB26_9EURY</name>
<gene>
    <name evidence="1" type="ORF">BK007_04205</name>
    <name evidence="2" type="ORF">HG719_10320</name>
</gene>
<dbReference type="GeneID" id="35123355"/>
<reference evidence="1 3" key="1">
    <citation type="submission" date="2016-10" db="EMBL/GenBank/DDBJ databases">
        <title>Comparative genomics between deep and shallow subseafloor isolates.</title>
        <authorList>
            <person name="Ishii S."/>
            <person name="Miller J.R."/>
            <person name="Sutton G."/>
            <person name="Suzuki S."/>
            <person name="Methe B."/>
            <person name="Inagaki F."/>
            <person name="Imachi H."/>
        </authorList>
    </citation>
    <scope>NUCLEOTIDE SEQUENCE [LARGE SCALE GENOMIC DNA]</scope>
    <source>
        <strain evidence="1 3">MO-MB1</strain>
    </source>
</reference>
<dbReference type="EMBL" id="JABBYL010000036">
    <property type="protein sequence ID" value="NMO10203.1"/>
    <property type="molecule type" value="Genomic_DNA"/>
</dbReference>
<dbReference type="AlphaFoldDB" id="A0A2H4VB26"/>
<accession>A0A2H4VB26</accession>
<proteinExistence type="predicted"/>
<evidence type="ECO:0000313" key="4">
    <source>
        <dbReference type="Proteomes" id="UP000591058"/>
    </source>
</evidence>
<evidence type="ECO:0000313" key="3">
    <source>
        <dbReference type="Proteomes" id="UP000232806"/>
    </source>
</evidence>
<dbReference type="Proteomes" id="UP000232806">
    <property type="component" value="Chromosome"/>
</dbReference>
<protein>
    <submittedName>
        <fullName evidence="1">Uncharacterized protein</fullName>
    </submittedName>
</protein>
<dbReference type="Proteomes" id="UP000591058">
    <property type="component" value="Unassembled WGS sequence"/>
</dbReference>
<evidence type="ECO:0000313" key="2">
    <source>
        <dbReference type="EMBL" id="NMO10203.1"/>
    </source>
</evidence>